<dbReference type="InterPro" id="IPR007630">
    <property type="entry name" value="RNA_pol_sigma70_r4"/>
</dbReference>
<dbReference type="InterPro" id="IPR007627">
    <property type="entry name" value="RNA_pol_sigma70_r2"/>
</dbReference>
<comment type="similarity">
    <text evidence="7">Belongs to the sigma-70 factor family. RpoH subfamily.</text>
</comment>
<comment type="subcellular location">
    <subcellularLocation>
        <location evidence="7">Cytoplasm</location>
    </subcellularLocation>
</comment>
<feature type="region of interest" description="Sigma-70 factor domain-2" evidence="7">
    <location>
        <begin position="57"/>
        <end position="126"/>
    </location>
</feature>
<keyword evidence="3 7" id="KW-0346">Stress response</keyword>
<dbReference type="NCBIfam" id="NF005143">
    <property type="entry name" value="PRK06596.1"/>
    <property type="match status" value="1"/>
</dbReference>
<dbReference type="NCBIfam" id="TIGR02392">
    <property type="entry name" value="rpoH_proteo"/>
    <property type="match status" value="1"/>
</dbReference>
<name>A0ABT7VRW9_9GAMM</name>
<gene>
    <name evidence="7 11" type="primary">rpoH</name>
    <name evidence="11" type="ORF">QUF54_03580</name>
</gene>
<comment type="caution">
    <text evidence="11">The sequence shown here is derived from an EMBL/GenBank/DDBJ whole genome shotgun (WGS) entry which is preliminary data.</text>
</comment>
<dbReference type="NCBIfam" id="TIGR02937">
    <property type="entry name" value="sigma70-ECF"/>
    <property type="match status" value="1"/>
</dbReference>
<comment type="function">
    <text evidence="7">Sigma factors are initiation factors that promote the attachment of RNA polymerase to specific initiation sites and are then released. This sigma factor is involved in regulation of expression of heat shock genes.</text>
</comment>
<evidence type="ECO:0000259" key="10">
    <source>
        <dbReference type="PROSITE" id="PS00716"/>
    </source>
</evidence>
<dbReference type="InterPro" id="IPR014284">
    <property type="entry name" value="RNA_pol_sigma-70_dom"/>
</dbReference>
<evidence type="ECO:0000256" key="5">
    <source>
        <dbReference type="ARBA" id="ARBA00023125"/>
    </source>
</evidence>
<keyword evidence="5 7" id="KW-0238">DNA-binding</keyword>
<dbReference type="CDD" id="cd06171">
    <property type="entry name" value="Sigma70_r4"/>
    <property type="match status" value="1"/>
</dbReference>
<accession>A0ABT7VRW9</accession>
<feature type="DNA-binding region" description="H-T-H motif" evidence="7">
    <location>
        <begin position="255"/>
        <end position="274"/>
    </location>
</feature>
<reference evidence="11" key="1">
    <citation type="submission" date="2023-06" db="EMBL/GenBank/DDBJ databases">
        <title>Uncultivated large filamentous bacteria from sulfidic sediments reveal new species and different genomic features in energy metabolism and defense.</title>
        <authorList>
            <person name="Fonseca A."/>
        </authorList>
    </citation>
    <scope>NUCLEOTIDE SEQUENCE</scope>
    <source>
        <strain evidence="11">HSG4</strain>
    </source>
</reference>
<dbReference type="PRINTS" id="PR00046">
    <property type="entry name" value="SIGMA70FCT"/>
</dbReference>
<dbReference type="PIRSF" id="PIRSF000770">
    <property type="entry name" value="RNA_pol_sigma-SigE/K"/>
    <property type="match status" value="1"/>
</dbReference>
<evidence type="ECO:0000256" key="3">
    <source>
        <dbReference type="ARBA" id="ARBA00023016"/>
    </source>
</evidence>
<feature type="domain" description="RNA polymerase sigma-70" evidence="10">
    <location>
        <begin position="254"/>
        <end position="280"/>
    </location>
</feature>
<feature type="short sequence motif" description="Interaction with polymerase core subunit RpoC" evidence="7">
    <location>
        <begin position="81"/>
        <end position="84"/>
    </location>
</feature>
<dbReference type="Proteomes" id="UP001171945">
    <property type="component" value="Unassembled WGS sequence"/>
</dbReference>
<dbReference type="Pfam" id="PF04542">
    <property type="entry name" value="Sigma70_r2"/>
    <property type="match status" value="1"/>
</dbReference>
<evidence type="ECO:0000259" key="9">
    <source>
        <dbReference type="PROSITE" id="PS00715"/>
    </source>
</evidence>
<evidence type="ECO:0000256" key="4">
    <source>
        <dbReference type="ARBA" id="ARBA00023082"/>
    </source>
</evidence>
<dbReference type="InterPro" id="IPR012759">
    <property type="entry name" value="RNA_pol_sigma_RpoH_proteobac"/>
</dbReference>
<evidence type="ECO:0000256" key="1">
    <source>
        <dbReference type="ARBA" id="ARBA00022490"/>
    </source>
</evidence>
<dbReference type="Gene3D" id="1.20.120.1810">
    <property type="match status" value="1"/>
</dbReference>
<keyword evidence="12" id="KW-1185">Reference proteome</keyword>
<protein>
    <recommendedName>
        <fullName evidence="7 8">RNA polymerase sigma factor RpoH</fullName>
    </recommendedName>
    <alternativeName>
        <fullName evidence="7">RNA polymerase sigma-32 factor</fullName>
    </alternativeName>
</protein>
<dbReference type="InterPro" id="IPR050813">
    <property type="entry name" value="Sigma-70_Factor"/>
</dbReference>
<dbReference type="InterPro" id="IPR013325">
    <property type="entry name" value="RNA_pol_sigma_r2"/>
</dbReference>
<organism evidence="11 12">
    <name type="scientific">Candidatus Marithioploca araucensis</name>
    <dbReference type="NCBI Taxonomy" id="70273"/>
    <lineage>
        <taxon>Bacteria</taxon>
        <taxon>Pseudomonadati</taxon>
        <taxon>Pseudomonadota</taxon>
        <taxon>Gammaproteobacteria</taxon>
        <taxon>Thiotrichales</taxon>
        <taxon>Thiotrichaceae</taxon>
        <taxon>Candidatus Marithioploca</taxon>
    </lineage>
</organism>
<dbReference type="InterPro" id="IPR013324">
    <property type="entry name" value="RNA_pol_sigma_r3/r4-like"/>
</dbReference>
<sequence>MSNALALKFSRHLAVLGQDVDEYTQAVKAIPTLTLEEEQELTKRFYKTGDLKSARELVASHLRFVLYIAQGYRGYGLDEADLIQEGNIGLMKAIKRFDPSLGVRLVSFAVHWIRAEIHDYILRNWRIVKIVTTKAHRKLFFNLRGLKKHFGWLSSSEVEKIANDLGVSSRDVFEMEKRLCIQDIAFEVPDGENDDDTFAPAAYLEDNRYDPAITVEDDNWDTQNHRQLQRALRKLDARSRDIVRKRWLTEDKSTLQQLATHYKISAERIRQIEVNALKKLKNTIKRPVV</sequence>
<dbReference type="InterPro" id="IPR036388">
    <property type="entry name" value="WH-like_DNA-bd_sf"/>
</dbReference>
<keyword evidence="1 7" id="KW-0963">Cytoplasm</keyword>
<keyword evidence="4 7" id="KW-0731">Sigma factor</keyword>
<comment type="caution">
    <text evidence="7">Lacks conserved residue(s) required for the propagation of feature annotation.</text>
</comment>
<dbReference type="Gene3D" id="1.10.10.10">
    <property type="entry name" value="Winged helix-like DNA-binding domain superfamily/Winged helix DNA-binding domain"/>
    <property type="match status" value="1"/>
</dbReference>
<dbReference type="SUPFAM" id="SSF88946">
    <property type="entry name" value="Sigma2 domain of RNA polymerase sigma factors"/>
    <property type="match status" value="1"/>
</dbReference>
<evidence type="ECO:0000256" key="2">
    <source>
        <dbReference type="ARBA" id="ARBA00023015"/>
    </source>
</evidence>
<feature type="domain" description="RNA polymerase sigma-70" evidence="9">
    <location>
        <begin position="81"/>
        <end position="94"/>
    </location>
</feature>
<proteinExistence type="inferred from homology"/>
<evidence type="ECO:0000256" key="7">
    <source>
        <dbReference type="HAMAP-Rule" id="MF_00961"/>
    </source>
</evidence>
<dbReference type="HAMAP" id="MF_00961">
    <property type="entry name" value="Sigma70_RpoH"/>
    <property type="match status" value="1"/>
</dbReference>
<evidence type="ECO:0000256" key="6">
    <source>
        <dbReference type="ARBA" id="ARBA00023163"/>
    </source>
</evidence>
<evidence type="ECO:0000256" key="8">
    <source>
        <dbReference type="NCBIfam" id="TIGR02392"/>
    </source>
</evidence>
<evidence type="ECO:0000313" key="12">
    <source>
        <dbReference type="Proteomes" id="UP001171945"/>
    </source>
</evidence>
<keyword evidence="6 7" id="KW-0804">Transcription</keyword>
<dbReference type="PANTHER" id="PTHR30376:SF3">
    <property type="entry name" value="RNA POLYMERASE SIGMA FACTOR RPOH"/>
    <property type="match status" value="1"/>
</dbReference>
<dbReference type="Pfam" id="PF04545">
    <property type="entry name" value="Sigma70_r4"/>
    <property type="match status" value="1"/>
</dbReference>
<dbReference type="PANTHER" id="PTHR30376">
    <property type="entry name" value="SIGMA FACTOR RPOH HEAT SHOCK RELATED"/>
    <property type="match status" value="1"/>
</dbReference>
<keyword evidence="2 7" id="KW-0805">Transcription regulation</keyword>
<dbReference type="PROSITE" id="PS00716">
    <property type="entry name" value="SIGMA70_2"/>
    <property type="match status" value="1"/>
</dbReference>
<comment type="subunit">
    <text evidence="7">Interacts with the RNA polymerase core enzyme.</text>
</comment>
<dbReference type="InterPro" id="IPR000943">
    <property type="entry name" value="RNA_pol_sigma70"/>
</dbReference>
<dbReference type="SUPFAM" id="SSF88659">
    <property type="entry name" value="Sigma3 and sigma4 domains of RNA polymerase sigma factors"/>
    <property type="match status" value="1"/>
</dbReference>
<evidence type="ECO:0000313" key="11">
    <source>
        <dbReference type="EMBL" id="MDM8562414.1"/>
    </source>
</evidence>
<dbReference type="PROSITE" id="PS00715">
    <property type="entry name" value="SIGMA70_1"/>
    <property type="match status" value="1"/>
</dbReference>
<dbReference type="EMBL" id="JAUCGM010000145">
    <property type="protein sequence ID" value="MDM8562414.1"/>
    <property type="molecule type" value="Genomic_DNA"/>
</dbReference>